<organism evidence="1 2">
    <name type="scientific">Paxillus rubicundulus Ve08.2h10</name>
    <dbReference type="NCBI Taxonomy" id="930991"/>
    <lineage>
        <taxon>Eukaryota</taxon>
        <taxon>Fungi</taxon>
        <taxon>Dikarya</taxon>
        <taxon>Basidiomycota</taxon>
        <taxon>Agaricomycotina</taxon>
        <taxon>Agaricomycetes</taxon>
        <taxon>Agaricomycetidae</taxon>
        <taxon>Boletales</taxon>
        <taxon>Paxilineae</taxon>
        <taxon>Paxillaceae</taxon>
        <taxon>Paxillus</taxon>
    </lineage>
</organism>
<keyword evidence="2" id="KW-1185">Reference proteome</keyword>
<reference evidence="2" key="2">
    <citation type="submission" date="2015-01" db="EMBL/GenBank/DDBJ databases">
        <title>Evolutionary Origins and Diversification of the Mycorrhizal Mutualists.</title>
        <authorList>
            <consortium name="DOE Joint Genome Institute"/>
            <consortium name="Mycorrhizal Genomics Consortium"/>
            <person name="Kohler A."/>
            <person name="Kuo A."/>
            <person name="Nagy L.G."/>
            <person name="Floudas D."/>
            <person name="Copeland A."/>
            <person name="Barry K.W."/>
            <person name="Cichocki N."/>
            <person name="Veneault-Fourrey C."/>
            <person name="LaButti K."/>
            <person name="Lindquist E.A."/>
            <person name="Lipzen A."/>
            <person name="Lundell T."/>
            <person name="Morin E."/>
            <person name="Murat C."/>
            <person name="Riley R."/>
            <person name="Ohm R."/>
            <person name="Sun H."/>
            <person name="Tunlid A."/>
            <person name="Henrissat B."/>
            <person name="Grigoriev I.V."/>
            <person name="Hibbett D.S."/>
            <person name="Martin F."/>
        </authorList>
    </citation>
    <scope>NUCLEOTIDE SEQUENCE [LARGE SCALE GENOMIC DNA]</scope>
    <source>
        <strain evidence="2">Ve08.2h10</strain>
    </source>
</reference>
<reference evidence="1 2" key="1">
    <citation type="submission" date="2014-04" db="EMBL/GenBank/DDBJ databases">
        <authorList>
            <consortium name="DOE Joint Genome Institute"/>
            <person name="Kuo A."/>
            <person name="Kohler A."/>
            <person name="Jargeat P."/>
            <person name="Nagy L.G."/>
            <person name="Floudas D."/>
            <person name="Copeland A."/>
            <person name="Barry K.W."/>
            <person name="Cichocki N."/>
            <person name="Veneault-Fourrey C."/>
            <person name="LaButti K."/>
            <person name="Lindquist E.A."/>
            <person name="Lipzen A."/>
            <person name="Lundell T."/>
            <person name="Morin E."/>
            <person name="Murat C."/>
            <person name="Sun H."/>
            <person name="Tunlid A."/>
            <person name="Henrissat B."/>
            <person name="Grigoriev I.V."/>
            <person name="Hibbett D.S."/>
            <person name="Martin F."/>
            <person name="Nordberg H.P."/>
            <person name="Cantor M.N."/>
            <person name="Hua S.X."/>
        </authorList>
    </citation>
    <scope>NUCLEOTIDE SEQUENCE [LARGE SCALE GENOMIC DNA]</scope>
    <source>
        <strain evidence="1 2">Ve08.2h10</strain>
    </source>
</reference>
<dbReference type="OrthoDB" id="2671422at2759"/>
<proteinExistence type="predicted"/>
<gene>
    <name evidence="1" type="ORF">PAXRUDRAFT_166078</name>
</gene>
<dbReference type="AlphaFoldDB" id="A0A0D0DHX6"/>
<dbReference type="InParanoid" id="A0A0D0DHX6"/>
<evidence type="ECO:0000313" key="1">
    <source>
        <dbReference type="EMBL" id="KIK77685.1"/>
    </source>
</evidence>
<name>A0A0D0DHX6_9AGAM</name>
<accession>A0A0D0DHX6</accession>
<feature type="non-terminal residue" evidence="1">
    <location>
        <position position="1"/>
    </location>
</feature>
<sequence>PYMACEWSSPPLPIEIQYVSMDKARHIAKVLQGIVNSLPPKLDSTQLLTVFEDSPSTQTLLGGHGSLYV</sequence>
<dbReference type="EMBL" id="KN826880">
    <property type="protein sequence ID" value="KIK77685.1"/>
    <property type="molecule type" value="Genomic_DNA"/>
</dbReference>
<protein>
    <submittedName>
        <fullName evidence="1">Uncharacterized protein</fullName>
    </submittedName>
</protein>
<dbReference type="HOGENOM" id="CLU_2782860_0_0_1"/>
<evidence type="ECO:0000313" key="2">
    <source>
        <dbReference type="Proteomes" id="UP000054538"/>
    </source>
</evidence>
<dbReference type="Proteomes" id="UP000054538">
    <property type="component" value="Unassembled WGS sequence"/>
</dbReference>